<evidence type="ECO:0000313" key="2">
    <source>
        <dbReference type="EMBL" id="GAB0188383.1"/>
    </source>
</evidence>
<dbReference type="EMBL" id="BAAFJT010000004">
    <property type="protein sequence ID" value="GAB0188383.1"/>
    <property type="molecule type" value="Genomic_DNA"/>
</dbReference>
<reference evidence="2 3" key="1">
    <citation type="submission" date="2024-06" db="EMBL/GenBank/DDBJ databases">
        <title>The draft genome of Grus japonensis, version 3.</title>
        <authorList>
            <person name="Nabeshima K."/>
            <person name="Suzuki S."/>
            <person name="Onuma M."/>
        </authorList>
    </citation>
    <scope>NUCLEOTIDE SEQUENCE [LARGE SCALE GENOMIC DNA]</scope>
    <source>
        <strain evidence="2 3">451A</strain>
    </source>
</reference>
<feature type="region of interest" description="Disordered" evidence="1">
    <location>
        <begin position="1"/>
        <end position="21"/>
    </location>
</feature>
<accession>A0ABC9WSG9</accession>
<gene>
    <name evidence="2" type="ORF">GRJ2_001303600</name>
</gene>
<sequence length="135" mass="15557">MEEEMQPAEEGPSTPKIYKQRGPYSVLKTFPGKRAALAKRYERPTMVELELLPRMNGFFLSPSLRYHPDLQLWKNSRKRGYGKEEEQMFSTLHRGEEGSSSRSYLVWKDPAREMSSYNEECGAALQCEPSLSSSE</sequence>
<dbReference type="InterPro" id="IPR038950">
    <property type="entry name" value="BEND4"/>
</dbReference>
<name>A0ABC9WSG9_GRUJA</name>
<organism evidence="2 3">
    <name type="scientific">Grus japonensis</name>
    <name type="common">Japanese crane</name>
    <name type="synonym">Red-crowned crane</name>
    <dbReference type="NCBI Taxonomy" id="30415"/>
    <lineage>
        <taxon>Eukaryota</taxon>
        <taxon>Metazoa</taxon>
        <taxon>Chordata</taxon>
        <taxon>Craniata</taxon>
        <taxon>Vertebrata</taxon>
        <taxon>Euteleostomi</taxon>
        <taxon>Archelosauria</taxon>
        <taxon>Archosauria</taxon>
        <taxon>Dinosauria</taxon>
        <taxon>Saurischia</taxon>
        <taxon>Theropoda</taxon>
        <taxon>Coelurosauria</taxon>
        <taxon>Aves</taxon>
        <taxon>Neognathae</taxon>
        <taxon>Neoaves</taxon>
        <taxon>Gruiformes</taxon>
        <taxon>Gruidae</taxon>
        <taxon>Grus</taxon>
    </lineage>
</organism>
<comment type="caution">
    <text evidence="2">The sequence shown here is derived from an EMBL/GenBank/DDBJ whole genome shotgun (WGS) entry which is preliminary data.</text>
</comment>
<evidence type="ECO:0000256" key="1">
    <source>
        <dbReference type="SAM" id="MobiDB-lite"/>
    </source>
</evidence>
<dbReference type="Proteomes" id="UP001623348">
    <property type="component" value="Unassembled WGS sequence"/>
</dbReference>
<evidence type="ECO:0000313" key="3">
    <source>
        <dbReference type="Proteomes" id="UP001623348"/>
    </source>
</evidence>
<dbReference type="PANTHER" id="PTHR35082:SF1">
    <property type="entry name" value="BEN DOMAIN-CONTAINING PROTEIN 4"/>
    <property type="match status" value="1"/>
</dbReference>
<keyword evidence="3" id="KW-1185">Reference proteome</keyword>
<dbReference type="PANTHER" id="PTHR35082">
    <property type="entry name" value="BEN DOMAIN-CONTAINING PROTEIN 4"/>
    <property type="match status" value="1"/>
</dbReference>
<protein>
    <submittedName>
        <fullName evidence="2">BEN domain-containing protein 4</fullName>
    </submittedName>
</protein>
<proteinExistence type="predicted"/>
<dbReference type="AlphaFoldDB" id="A0ABC9WSG9"/>